<proteinExistence type="predicted"/>
<dbReference type="RefSeq" id="WP_114586143.1">
    <property type="nucleotide sequence ID" value="NZ_CP031148.1"/>
</dbReference>
<keyword evidence="5" id="KW-1185">Reference proteome</keyword>
<dbReference type="Proteomes" id="UP000252985">
    <property type="component" value="Chromosome"/>
</dbReference>
<dbReference type="Pfam" id="PF10006">
    <property type="entry name" value="DUF2249"/>
    <property type="match status" value="1"/>
</dbReference>
<dbReference type="GeneID" id="37287566"/>
<accession>A0A345EDV5</accession>
<dbReference type="KEGG" id="haq:DU484_11270"/>
<dbReference type="SUPFAM" id="SSF64307">
    <property type="entry name" value="SirA-like"/>
    <property type="match status" value="1"/>
</dbReference>
<protein>
    <submittedName>
        <fullName evidence="3">DUF2249 domain-containing protein</fullName>
    </submittedName>
</protein>
<dbReference type="InterPro" id="IPR018720">
    <property type="entry name" value="DUF2249"/>
</dbReference>
<reference evidence="2 5" key="2">
    <citation type="submission" date="2018-07" db="EMBL/GenBank/DDBJ databases">
        <title>Genome sequences of Haloplanus sp. CBA1113.</title>
        <authorList>
            <person name="Kim Y.B."/>
            <person name="Roh S.W."/>
        </authorList>
    </citation>
    <scope>NUCLEOTIDE SEQUENCE [LARGE SCALE GENOMIC DNA]</scope>
    <source>
        <strain evidence="2 5">CBA1113</strain>
    </source>
</reference>
<evidence type="ECO:0000313" key="5">
    <source>
        <dbReference type="Proteomes" id="UP000253273"/>
    </source>
</evidence>
<name>A0A345EDV5_9EURY</name>
<evidence type="ECO:0000313" key="3">
    <source>
        <dbReference type="EMBL" id="AXG10377.1"/>
    </source>
</evidence>
<evidence type="ECO:0000313" key="4">
    <source>
        <dbReference type="Proteomes" id="UP000252985"/>
    </source>
</evidence>
<sequence>MSGVDSLLAETNAPSTTVHDVLDVRELPPPEPLKVTLETLAELDDDGVVVQVSDRVPQHLFPRLDDRGFAYDTVERDDRVVTAIWRA</sequence>
<dbReference type="KEGG" id="haj:DU500_11545"/>
<reference evidence="3 4" key="1">
    <citation type="submission" date="2018-07" db="EMBL/GenBank/DDBJ databases">
        <title>Genome sequences of Haloplanus sp. CBA1112.</title>
        <authorList>
            <person name="Kim Y.B."/>
            <person name="Roh S.W."/>
        </authorList>
    </citation>
    <scope>NUCLEOTIDE SEQUENCE [LARGE SCALE GENOMIC DNA]</scope>
    <source>
        <strain evidence="3 4">CBA1112</strain>
    </source>
</reference>
<evidence type="ECO:0000313" key="2">
    <source>
        <dbReference type="EMBL" id="AXG07009.1"/>
    </source>
</evidence>
<dbReference type="OrthoDB" id="103554at2157"/>
<organism evidence="3 4">
    <name type="scientific">Haloplanus rubicundus</name>
    <dbReference type="NCBI Taxonomy" id="1547898"/>
    <lineage>
        <taxon>Archaea</taxon>
        <taxon>Methanobacteriati</taxon>
        <taxon>Methanobacteriota</taxon>
        <taxon>Stenosarchaea group</taxon>
        <taxon>Halobacteria</taxon>
        <taxon>Halobacteriales</taxon>
        <taxon>Haloferacaceae</taxon>
        <taxon>Haloplanus</taxon>
    </lineage>
</organism>
<evidence type="ECO:0000259" key="1">
    <source>
        <dbReference type="Pfam" id="PF10006"/>
    </source>
</evidence>
<gene>
    <name evidence="3" type="ORF">DU484_11270</name>
    <name evidence="2" type="ORF">DU500_11545</name>
</gene>
<dbReference type="Proteomes" id="UP000253273">
    <property type="component" value="Chromosome"/>
</dbReference>
<dbReference type="EMBL" id="CP031150">
    <property type="protein sequence ID" value="AXG07009.1"/>
    <property type="molecule type" value="Genomic_DNA"/>
</dbReference>
<dbReference type="AlphaFoldDB" id="A0A345EDV5"/>
<dbReference type="InterPro" id="IPR036868">
    <property type="entry name" value="TusA-like_sf"/>
</dbReference>
<dbReference type="EMBL" id="CP031148">
    <property type="protein sequence ID" value="AXG10377.1"/>
    <property type="molecule type" value="Genomic_DNA"/>
</dbReference>
<feature type="domain" description="DUF2249" evidence="1">
    <location>
        <begin position="21"/>
        <end position="81"/>
    </location>
</feature>
<accession>A0A345E487</accession>